<evidence type="ECO:0000313" key="2">
    <source>
        <dbReference type="EMBL" id="RWR43354.1"/>
    </source>
</evidence>
<accession>A0A443L2P5</accession>
<protein>
    <submittedName>
        <fullName evidence="2">Uncharacterized protein</fullName>
    </submittedName>
</protein>
<dbReference type="AlphaFoldDB" id="A0A443L2P5"/>
<organism evidence="2 3">
    <name type="scientific">Lactococcus lactis</name>
    <dbReference type="NCBI Taxonomy" id="1358"/>
    <lineage>
        <taxon>Bacteria</taxon>
        <taxon>Bacillati</taxon>
        <taxon>Bacillota</taxon>
        <taxon>Bacilli</taxon>
        <taxon>Lactobacillales</taxon>
        <taxon>Streptococcaceae</taxon>
        <taxon>Lactococcus</taxon>
    </lineage>
</organism>
<evidence type="ECO:0000313" key="3">
    <source>
        <dbReference type="Proteomes" id="UP000285859"/>
    </source>
</evidence>
<sequence>MGNIMDDIAGKITPISKKEVDEFKLLVAEASFLTENREQQNYSTGFPPELAAAIGGLGAGAVGIGVVFAVFAGMSGPEIMSALAGFGVAGAGGGIASIAAVIAAPVVVVGGSLFHVANQKKLGDELGKLVKQSYKFEKQLTNDNRYIAKGLVKAIQEYRNNLENKHHDLKKIKYM</sequence>
<proteinExistence type="predicted"/>
<dbReference type="RefSeq" id="WP_128268217.1">
    <property type="nucleotide sequence ID" value="NZ_JACCJA010000062.1"/>
</dbReference>
<comment type="caution">
    <text evidence="2">The sequence shown here is derived from an EMBL/GenBank/DDBJ whole genome shotgun (WGS) entry which is preliminary data.</text>
</comment>
<keyword evidence="1" id="KW-0812">Transmembrane</keyword>
<name>A0A443L2P5_9LACT</name>
<evidence type="ECO:0000256" key="1">
    <source>
        <dbReference type="SAM" id="Phobius"/>
    </source>
</evidence>
<gene>
    <name evidence="2" type="ORF">EO246_13085</name>
</gene>
<reference evidence="2 3" key="1">
    <citation type="submission" date="2019-01" db="EMBL/GenBank/DDBJ databases">
        <title>Whole genome sequence of Lactococcus lactis isolated from cow milk.</title>
        <authorList>
            <person name="Sundararaman A."/>
            <person name="Tamang J.-P."/>
            <person name="Halami P."/>
        </authorList>
    </citation>
    <scope>NUCLEOTIDE SEQUENCE [LARGE SCALE GENOMIC DNA]</scope>
    <source>
        <strain evidence="2 3">C2D</strain>
    </source>
</reference>
<feature type="transmembrane region" description="Helical" evidence="1">
    <location>
        <begin position="50"/>
        <end position="71"/>
    </location>
</feature>
<dbReference type="Proteomes" id="UP000285859">
    <property type="component" value="Unassembled WGS sequence"/>
</dbReference>
<feature type="transmembrane region" description="Helical" evidence="1">
    <location>
        <begin position="83"/>
        <end position="114"/>
    </location>
</feature>
<dbReference type="EMBL" id="SAXH01000066">
    <property type="protein sequence ID" value="RWR43354.1"/>
    <property type="molecule type" value="Genomic_DNA"/>
</dbReference>
<keyword evidence="1" id="KW-1133">Transmembrane helix</keyword>
<keyword evidence="1" id="KW-0472">Membrane</keyword>